<organism evidence="3 4">
    <name type="scientific">Ramlibacter henchirensis</name>
    <dbReference type="NCBI Taxonomy" id="204072"/>
    <lineage>
        <taxon>Bacteria</taxon>
        <taxon>Pseudomonadati</taxon>
        <taxon>Pseudomonadota</taxon>
        <taxon>Betaproteobacteria</taxon>
        <taxon>Burkholderiales</taxon>
        <taxon>Comamonadaceae</taxon>
        <taxon>Ramlibacter</taxon>
    </lineage>
</organism>
<dbReference type="EMBL" id="SMLM01000002">
    <property type="protein sequence ID" value="TFZ02568.1"/>
    <property type="molecule type" value="Genomic_DNA"/>
</dbReference>
<accession>A0A4Z0BWE9</accession>
<dbReference type="Gene3D" id="3.40.50.12780">
    <property type="entry name" value="N-terminal domain of ligase-like"/>
    <property type="match status" value="1"/>
</dbReference>
<dbReference type="GO" id="GO:0016878">
    <property type="term" value="F:acid-thiol ligase activity"/>
    <property type="evidence" value="ECO:0007669"/>
    <property type="project" value="UniProtKB-ARBA"/>
</dbReference>
<dbReference type="InterPro" id="IPR000873">
    <property type="entry name" value="AMP-dep_synth/lig_dom"/>
</dbReference>
<evidence type="ECO:0000313" key="3">
    <source>
        <dbReference type="EMBL" id="TFZ02568.1"/>
    </source>
</evidence>
<dbReference type="InterPro" id="IPR050237">
    <property type="entry name" value="ATP-dep_AMP-bd_enzyme"/>
</dbReference>
<evidence type="ECO:0000313" key="4">
    <source>
        <dbReference type="Proteomes" id="UP000298180"/>
    </source>
</evidence>
<dbReference type="AlphaFoldDB" id="A0A4Z0BWE9"/>
<dbReference type="InterPro" id="IPR045851">
    <property type="entry name" value="AMP-bd_C_sf"/>
</dbReference>
<dbReference type="InterPro" id="IPR042099">
    <property type="entry name" value="ANL_N_sf"/>
</dbReference>
<gene>
    <name evidence="3" type="ORF">EZ313_15015</name>
</gene>
<evidence type="ECO:0000259" key="1">
    <source>
        <dbReference type="Pfam" id="PF00501"/>
    </source>
</evidence>
<protein>
    <submittedName>
        <fullName evidence="3">Acyl-CoA synthetase</fullName>
    </submittedName>
</protein>
<dbReference type="Gene3D" id="3.30.300.30">
    <property type="match status" value="1"/>
</dbReference>
<dbReference type="OrthoDB" id="9766486at2"/>
<reference evidence="3 4" key="1">
    <citation type="submission" date="2019-03" db="EMBL/GenBank/DDBJ databases">
        <title>Ramlibacter henchirensis DSM 14656, whole genome shotgun sequence.</title>
        <authorList>
            <person name="Zhang X."/>
            <person name="Feng G."/>
            <person name="Zhu H."/>
        </authorList>
    </citation>
    <scope>NUCLEOTIDE SEQUENCE [LARGE SCALE GENOMIC DNA]</scope>
    <source>
        <strain evidence="3 4">DSM 14656</strain>
    </source>
</reference>
<dbReference type="SUPFAM" id="SSF56801">
    <property type="entry name" value="Acetyl-CoA synthetase-like"/>
    <property type="match status" value="1"/>
</dbReference>
<dbReference type="Proteomes" id="UP000298180">
    <property type="component" value="Unassembled WGS sequence"/>
</dbReference>
<proteinExistence type="predicted"/>
<dbReference type="Pfam" id="PF00501">
    <property type="entry name" value="AMP-binding"/>
    <property type="match status" value="1"/>
</dbReference>
<dbReference type="Pfam" id="PF13193">
    <property type="entry name" value="AMP-binding_C"/>
    <property type="match status" value="1"/>
</dbReference>
<dbReference type="InterPro" id="IPR025110">
    <property type="entry name" value="AMP-bd_C"/>
</dbReference>
<sequence length="606" mass="64126">MVRSIADIEALEQRPLRERLDAATVPALIRRGAGRDPAKAALRFLPEGRLDRDEIVLSHGELLAQVHRAARLFRSLGVGRGDVVALLLPNLPETYVALLGAMCAGIAMPVNWMLRPAQLESLLRAGRPKVVVAAAELRDTLEALPAAVVDGIALLQVGGSATRAGWTSFEEACASHGGDALEVPEPEDVAAYIHTGGATGQPKLAKLLHRGIAYKCWAYRELLGQRPEHVALGVSPLFHVGGIVLRAIHPLACGMSIVIPGALGLRDREVLRRYWQIVEAKRVTELSAVPTSLGVLAEVDPGAADLSSLRPFAITGSSTLPLAVAKRFEQRIGVRLLCDYGLTEYTATVALPPPGDDLPEGSCGLRLPYTQVRIVRGDGRECAPGEIGEILVNGPGLVGGYLDAKATTALFTEDGWARTGDLGRMDGNGFLFITGRAKDIIIRGGHNIDPRVIEETLQSHDDVALAAAVGQLDAYAGEVPVAYVQLKKGNGAGAEELQAFAKERIPERAAAPVAVHVLQEMPLTGAGKVNKPLLREMSGCAVIERMVREAGGLAATRVTAVPDPVHGTVYRVAIAADASTAARLEGVLAALPCRCEVTPESALEVP</sequence>
<name>A0A4Z0BWE9_9BURK</name>
<feature type="domain" description="AMP-dependent synthetase/ligase" evidence="1">
    <location>
        <begin position="31"/>
        <end position="402"/>
    </location>
</feature>
<feature type="domain" description="AMP-binding enzyme C-terminal" evidence="2">
    <location>
        <begin position="453"/>
        <end position="528"/>
    </location>
</feature>
<evidence type="ECO:0000259" key="2">
    <source>
        <dbReference type="Pfam" id="PF13193"/>
    </source>
</evidence>
<keyword evidence="4" id="KW-1185">Reference proteome</keyword>
<dbReference type="PANTHER" id="PTHR43767:SF1">
    <property type="entry name" value="NONRIBOSOMAL PEPTIDE SYNTHASE PES1 (EUROFUNG)-RELATED"/>
    <property type="match status" value="1"/>
</dbReference>
<dbReference type="PANTHER" id="PTHR43767">
    <property type="entry name" value="LONG-CHAIN-FATTY-ACID--COA LIGASE"/>
    <property type="match status" value="1"/>
</dbReference>
<comment type="caution">
    <text evidence="3">The sequence shown here is derived from an EMBL/GenBank/DDBJ whole genome shotgun (WGS) entry which is preliminary data.</text>
</comment>